<evidence type="ECO:0000313" key="5">
    <source>
        <dbReference type="Proteomes" id="UP000594015"/>
    </source>
</evidence>
<dbReference type="InterPro" id="IPR011049">
    <property type="entry name" value="Serralysin-like_metalloprot_C"/>
</dbReference>
<proteinExistence type="predicted"/>
<dbReference type="PROSITE" id="PS00330">
    <property type="entry name" value="HEMOLYSIN_CALCIUM"/>
    <property type="match status" value="5"/>
</dbReference>
<keyword evidence="2" id="KW-0964">Secreted</keyword>
<protein>
    <submittedName>
        <fullName evidence="4">Calcium-binding protein</fullName>
    </submittedName>
</protein>
<feature type="compositionally biased region" description="Polar residues" evidence="3">
    <location>
        <begin position="935"/>
        <end position="948"/>
    </location>
</feature>
<comment type="subcellular location">
    <subcellularLocation>
        <location evidence="1">Secreted</location>
    </subcellularLocation>
</comment>
<dbReference type="PRINTS" id="PR00313">
    <property type="entry name" value="CABNDNGRPT"/>
</dbReference>
<feature type="region of interest" description="Disordered" evidence="3">
    <location>
        <begin position="925"/>
        <end position="948"/>
    </location>
</feature>
<dbReference type="KEGG" id="barh:WN72_22190"/>
<sequence length="948" mass="92859">MSVTSVFSPVTGQLTIFGDGTNNGVVIGRDKSGRILVNNGSVKTAGGDPTVANTNEIDVFGQGGDDTITVNESNGPMPAVHVFGGDGNDKITGGSGADLLFGQAGDDTIKGGGGNDLLFGGAGNDTLDGGSGDNQLFGEAGNDLMIWNPGGGTNLFEGGDGIDTAQVNGSNDSETFTIVANGTRVRFDGTGAAPFSLDIGTTENLVLHAGGGDDVITAGNGLAPLISLTLDGGAGNDRITGGDGNDLLIGGSGDDIVNGGRGNDVAQLGSGDDTFIWNPGDGSDTVEGGSGNDKLLFNGANINEKIDISANGGRVRFTRDVANITMDLNSVEQIEFDARGGADSINVGDLTGTGVKQVLVDLGATPGGTQGDGAADTVTVNGTNGNQHITVTAVGTTVTVTGLPEVVTIANAEGANDRLVIQALGGNDVIDASALPAVIGLTIDGGAGNDTITGSQGADLLIGGDGNDKVTGGRGNDVADLGAGDDLFTWNPGDGSDTVEGGAGTDTLVFNGSNVAENMSISANGTRTLLTRDVGAIVMDLDGVEHVQIAAAGGADNITVNDLTGTGVTQVAIDLSASPGSTSGDGAADRVTVDGSAGDDNISVTTSGSSIAVNGLAAQVTIAHSDAGDVLSVNGGAGNDVINASTIKPGQPFSLDINGGDGNDTITGSAGNDIVNGGRGNDVANLGAGDDTFVWNPGDGSDVVEGGKGTDTLQFNGANISENINISANGGRVLFTRDVAAIALDLNGVEHINFNALGGADNITVGDLSGTGVNQINLDLGASDGAADTVNINGTSGSDVITVTEHDGIITVSGLGQDINITDAGAGDRIVINGLDGDDVITASGLHGGIQLVANGGNGDDILIGGSGNDTLTGGAGDDVLIGGGGADVLDGGSGSNVVIQGGAFAAAMLLNQAMAASFAPAGDGHGEMPLSDPHTAQTQTLAPPQHA</sequence>
<dbReference type="GO" id="GO:0005576">
    <property type="term" value="C:extracellular region"/>
    <property type="evidence" value="ECO:0007669"/>
    <property type="project" value="UniProtKB-SubCell"/>
</dbReference>
<dbReference type="PANTHER" id="PTHR38340">
    <property type="entry name" value="S-LAYER PROTEIN"/>
    <property type="match status" value="1"/>
</dbReference>
<dbReference type="Gene3D" id="2.150.10.10">
    <property type="entry name" value="Serralysin-like metalloprotease, C-terminal"/>
    <property type="match status" value="5"/>
</dbReference>
<dbReference type="PANTHER" id="PTHR38340:SF1">
    <property type="entry name" value="S-LAYER PROTEIN"/>
    <property type="match status" value="1"/>
</dbReference>
<accession>A0AAE7NR00</accession>
<dbReference type="InterPro" id="IPR001343">
    <property type="entry name" value="Hemolysn_Ca-bd"/>
</dbReference>
<dbReference type="InterPro" id="IPR018511">
    <property type="entry name" value="Hemolysin-typ_Ca-bd_CS"/>
</dbReference>
<evidence type="ECO:0000256" key="1">
    <source>
        <dbReference type="ARBA" id="ARBA00004613"/>
    </source>
</evidence>
<name>A0AAE7NR00_9BRAD</name>
<dbReference type="AlphaFoldDB" id="A0AAE7NR00"/>
<evidence type="ECO:0000313" key="4">
    <source>
        <dbReference type="EMBL" id="QOZ68735.1"/>
    </source>
</evidence>
<evidence type="ECO:0000256" key="3">
    <source>
        <dbReference type="SAM" id="MobiDB-lite"/>
    </source>
</evidence>
<dbReference type="SUPFAM" id="SSF51120">
    <property type="entry name" value="beta-Roll"/>
    <property type="match status" value="5"/>
</dbReference>
<dbReference type="Pfam" id="PF00353">
    <property type="entry name" value="HemolysinCabind"/>
    <property type="match status" value="10"/>
</dbReference>
<evidence type="ECO:0000256" key="2">
    <source>
        <dbReference type="ARBA" id="ARBA00022525"/>
    </source>
</evidence>
<dbReference type="RefSeq" id="WP_092216647.1">
    <property type="nucleotide sequence ID" value="NZ_CP030050.1"/>
</dbReference>
<reference evidence="4 5" key="1">
    <citation type="submission" date="2018-06" db="EMBL/GenBank/DDBJ databases">
        <title>Comparative genomics of Bradyrhizobium nodulating Arachidis hypogaea.</title>
        <authorList>
            <person name="Li Y."/>
        </authorList>
    </citation>
    <scope>NUCLEOTIDE SEQUENCE [LARGE SCALE GENOMIC DNA]</scope>
    <source>
        <strain evidence="4 5">CCBAU 051107</strain>
    </source>
</reference>
<organism evidence="4 5">
    <name type="scientific">Bradyrhizobium arachidis</name>
    <dbReference type="NCBI Taxonomy" id="858423"/>
    <lineage>
        <taxon>Bacteria</taxon>
        <taxon>Pseudomonadati</taxon>
        <taxon>Pseudomonadota</taxon>
        <taxon>Alphaproteobacteria</taxon>
        <taxon>Hyphomicrobiales</taxon>
        <taxon>Nitrobacteraceae</taxon>
        <taxon>Bradyrhizobium</taxon>
    </lineage>
</organism>
<dbReference type="InterPro" id="IPR050557">
    <property type="entry name" value="RTX_toxin/Mannuronan_C5-epim"/>
</dbReference>
<dbReference type="Proteomes" id="UP000594015">
    <property type="component" value="Chromosome"/>
</dbReference>
<gene>
    <name evidence="4" type="ORF">WN72_22190</name>
</gene>
<dbReference type="GO" id="GO:0005509">
    <property type="term" value="F:calcium ion binding"/>
    <property type="evidence" value="ECO:0007669"/>
    <property type="project" value="InterPro"/>
</dbReference>
<dbReference type="EMBL" id="CP030050">
    <property type="protein sequence ID" value="QOZ68735.1"/>
    <property type="molecule type" value="Genomic_DNA"/>
</dbReference>